<sequence length="666" mass="75243">MRQKPGPRPISPSIDAPGTSTPRSRTPDGASDDLPFIPGNRFWPDSSAESSSTVKPAQDSALDNSVLTSPIVVETETPAPASPRLDLNTSPLKAYAKQASSKLPAPDGNGLRIYKGRWFVDVKVDRNDTGTQTVMVEFDTRLNTYRAKLPHEQGVFGPPLYRNAGSNVWSLDKPLTYFENYRDSVENVPDAQGYYSVRRAGSTIAEPASGFAFRDENYRWVEVDPVQARGDASLPLKLAQWTDGEIWSLYRIHGPEILLFRAQAQATGKAPSWVRRFEKPYDDLYLIDSLKWVYPHLSVEELTELRRSYNMPQTQQIRLRQDLASGQMPEWAEEHKRLTQDKDNAQRFKLIAEELEPYILRLRNDGDHSDGSLRPLKQYTDEFLDGYLEHAGYRRNVHGALYRTDIPSMFRGDSRTPIELARDRRLIHLKGNPTGSTTKRGLSATFSLTNAIWYQNNFGGFDHARDYNSQANLYPGRRSDSDSNSTAGYRDGDESDSDSSFVFDDSKDYPALRRNQKLSFLYAIDTRGVEVVPGVENDRLNRIDIAFEHDSHEGRISMPTRGISAERIWLINSELTRAARVEDILAQAGDTADAIEKATWAGDNSFTSQNLKWDAKTRESYFVPFTAYDALIDQIAASGKPVLELPKDVPIYANDIVWPVPEHYRT</sequence>
<feature type="compositionally biased region" description="Pro residues" evidence="1">
    <location>
        <begin position="1"/>
        <end position="10"/>
    </location>
</feature>
<accession>A0A5E7FTL7</accession>
<reference evidence="2 3" key="1">
    <citation type="submission" date="2019-09" db="EMBL/GenBank/DDBJ databases">
        <authorList>
            <person name="Chandra G."/>
            <person name="Truman W A."/>
        </authorList>
    </citation>
    <scope>NUCLEOTIDE SEQUENCE [LARGE SCALE GENOMIC DNA]</scope>
    <source>
        <strain evidence="2">PS710</strain>
    </source>
</reference>
<organism evidence="2 3">
    <name type="scientific">Pseudomonas fluorescens</name>
    <dbReference type="NCBI Taxonomy" id="294"/>
    <lineage>
        <taxon>Bacteria</taxon>
        <taxon>Pseudomonadati</taxon>
        <taxon>Pseudomonadota</taxon>
        <taxon>Gammaproteobacteria</taxon>
        <taxon>Pseudomonadales</taxon>
        <taxon>Pseudomonadaceae</taxon>
        <taxon>Pseudomonas</taxon>
    </lineage>
</organism>
<feature type="compositionally biased region" description="Polar residues" evidence="1">
    <location>
        <begin position="47"/>
        <end position="62"/>
    </location>
</feature>
<dbReference type="EMBL" id="CABVHW010000033">
    <property type="protein sequence ID" value="VVO40333.1"/>
    <property type="molecule type" value="Genomic_DNA"/>
</dbReference>
<protein>
    <submittedName>
        <fullName evidence="2">Uncharacterized protein</fullName>
    </submittedName>
</protein>
<proteinExistence type="predicted"/>
<feature type="region of interest" description="Disordered" evidence="1">
    <location>
        <begin position="472"/>
        <end position="501"/>
    </location>
</feature>
<dbReference type="AlphaFoldDB" id="A0A5E7FTL7"/>
<gene>
    <name evidence="2" type="ORF">PS710_05799</name>
</gene>
<name>A0A5E7FTL7_PSEFL</name>
<evidence type="ECO:0000313" key="3">
    <source>
        <dbReference type="Proteomes" id="UP000381093"/>
    </source>
</evidence>
<evidence type="ECO:0000313" key="2">
    <source>
        <dbReference type="EMBL" id="VVO40333.1"/>
    </source>
</evidence>
<feature type="region of interest" description="Disordered" evidence="1">
    <location>
        <begin position="1"/>
        <end position="62"/>
    </location>
</feature>
<dbReference type="Proteomes" id="UP000381093">
    <property type="component" value="Unassembled WGS sequence"/>
</dbReference>
<evidence type="ECO:0000256" key="1">
    <source>
        <dbReference type="SAM" id="MobiDB-lite"/>
    </source>
</evidence>